<comment type="caution">
    <text evidence="3">The sequence shown here is derived from an EMBL/GenBank/DDBJ whole genome shotgun (WGS) entry which is preliminary data.</text>
</comment>
<keyword evidence="1" id="KW-0808">Transferase</keyword>
<dbReference type="Pfam" id="PF13469">
    <property type="entry name" value="Sulfotransfer_3"/>
    <property type="match status" value="1"/>
</dbReference>
<accession>A0ABQ6H8W8</accession>
<dbReference type="InterPro" id="IPR026634">
    <property type="entry name" value="TPST-like"/>
</dbReference>
<dbReference type="PANTHER" id="PTHR12788:SF10">
    <property type="entry name" value="PROTEIN-TYROSINE SULFOTRANSFERASE"/>
    <property type="match status" value="1"/>
</dbReference>
<protein>
    <recommendedName>
        <fullName evidence="5">Sulfotransferase family protein</fullName>
    </recommendedName>
</protein>
<evidence type="ECO:0000313" key="3">
    <source>
        <dbReference type="EMBL" id="GLX84563.1"/>
    </source>
</evidence>
<dbReference type="EMBL" id="BSSV01000001">
    <property type="protein sequence ID" value="GLX84563.1"/>
    <property type="molecule type" value="Genomic_DNA"/>
</dbReference>
<dbReference type="SUPFAM" id="SSF52540">
    <property type="entry name" value="P-loop containing nucleoside triphosphate hydrolases"/>
    <property type="match status" value="1"/>
</dbReference>
<feature type="repeat" description="TPR" evidence="2">
    <location>
        <begin position="282"/>
        <end position="315"/>
    </location>
</feature>
<keyword evidence="4" id="KW-1185">Reference proteome</keyword>
<dbReference type="Gene3D" id="1.25.40.10">
    <property type="entry name" value="Tetratricopeptide repeat domain"/>
    <property type="match status" value="3"/>
</dbReference>
<dbReference type="InterPro" id="IPR027417">
    <property type="entry name" value="P-loop_NTPase"/>
</dbReference>
<feature type="repeat" description="TPR" evidence="2">
    <location>
        <begin position="77"/>
        <end position="110"/>
    </location>
</feature>
<proteinExistence type="predicted"/>
<keyword evidence="2" id="KW-0802">TPR repeat</keyword>
<evidence type="ECO:0000256" key="1">
    <source>
        <dbReference type="ARBA" id="ARBA00022679"/>
    </source>
</evidence>
<dbReference type="RefSeq" id="WP_284296154.1">
    <property type="nucleotide sequence ID" value="NZ_BSSV01000001.1"/>
</dbReference>
<dbReference type="SMART" id="SM00028">
    <property type="entry name" value="TPR"/>
    <property type="match status" value="6"/>
</dbReference>
<dbReference type="PANTHER" id="PTHR12788">
    <property type="entry name" value="PROTEIN-TYROSINE SULFOTRANSFERASE 2"/>
    <property type="match status" value="1"/>
</dbReference>
<evidence type="ECO:0000256" key="2">
    <source>
        <dbReference type="PROSITE-ProRule" id="PRU00339"/>
    </source>
</evidence>
<evidence type="ECO:0000313" key="4">
    <source>
        <dbReference type="Proteomes" id="UP001157134"/>
    </source>
</evidence>
<reference evidence="3 4" key="1">
    <citation type="submission" date="2023-03" db="EMBL/GenBank/DDBJ databases">
        <title>Thalassotalea loyana LMG 22536T draft genome sequence.</title>
        <authorList>
            <person name="Sawabe T."/>
        </authorList>
    </citation>
    <scope>NUCLEOTIDE SEQUENCE [LARGE SCALE GENOMIC DNA]</scope>
    <source>
        <strain evidence="3 4">LMG 22536</strain>
    </source>
</reference>
<dbReference type="Gene3D" id="3.40.50.300">
    <property type="entry name" value="P-loop containing nucleotide triphosphate hydrolases"/>
    <property type="match status" value="1"/>
</dbReference>
<gene>
    <name evidence="3" type="ORF">tloyanaT_08150</name>
</gene>
<dbReference type="InterPro" id="IPR011990">
    <property type="entry name" value="TPR-like_helical_dom_sf"/>
</dbReference>
<evidence type="ECO:0008006" key="5">
    <source>
        <dbReference type="Google" id="ProtNLM"/>
    </source>
</evidence>
<name>A0ABQ6H8W8_9GAMM</name>
<dbReference type="Pfam" id="PF13432">
    <property type="entry name" value="TPR_16"/>
    <property type="match status" value="1"/>
</dbReference>
<dbReference type="Proteomes" id="UP001157134">
    <property type="component" value="Unassembled WGS sequence"/>
</dbReference>
<dbReference type="SUPFAM" id="SSF48452">
    <property type="entry name" value="TPR-like"/>
    <property type="match status" value="2"/>
</dbReference>
<sequence length="665" mass="75668">MTLPVHASIKEAKLLLQSSQFAKAELATSQILQQAAPTTEEKAELIYIQAVALRYQGKLIQAQEALKHFLSENSNYARGYQELGYCELAAEKTEKALVAFHKAVELNPALIASWQKIAELFKIKQHKDTEQVHLQLNVLKKLPPQVLGAMDLMYEGKLHKAEQVCRKFLLNNKHQVDAMCLLAEIGLKLKVFDDAEFLLESCVSLYPDNEQANALYINVLNRLGKFKKCAEHAKQFLTKSDIQEALKVTAQATLANCYINLGELSKGTTIYQQILARSPERSGIDVQLGHAYKTAGDYQKAIAAYQQAYAKQSNYGDAYWSLANTKTYQFNDKELSLMKAQLLEKHTSINDKVHICFSLGKAFEDRKSYKESFEYYSQGNVLKKQSIGYNAKKSTALIEQQITHCTKSLFERKAGQGNQSQDPIFILGLPRAGSTLLEQILASHSQVDGTMELHNIMGHALKLRGRIVSGDPLYPKNLWQLSKEQLNQLGDMYINDTKVYRKEAPYFIDKMPNNFIHIGLIKLILPNAKIIDARREPMACCFSGFKQLFGEGQDFSYDLSDIATYYRDYACLMAHWDEVLPGQILRVQHEALVNDVESEVKRILEYCNLPFEQSCIEFYKTKRNIHTPSAEQVRQPINRKGLSQWTNFSPYLIELESKLKKFNLL</sequence>
<dbReference type="PROSITE" id="PS50005">
    <property type="entry name" value="TPR"/>
    <property type="match status" value="2"/>
</dbReference>
<organism evidence="3 4">
    <name type="scientific">Thalassotalea loyana</name>
    <dbReference type="NCBI Taxonomy" id="280483"/>
    <lineage>
        <taxon>Bacteria</taxon>
        <taxon>Pseudomonadati</taxon>
        <taxon>Pseudomonadota</taxon>
        <taxon>Gammaproteobacteria</taxon>
        <taxon>Alteromonadales</taxon>
        <taxon>Colwelliaceae</taxon>
        <taxon>Thalassotalea</taxon>
    </lineage>
</organism>
<dbReference type="InterPro" id="IPR019734">
    <property type="entry name" value="TPR_rpt"/>
</dbReference>